<accession>A0A8T0XH90</accession>
<keyword evidence="4" id="KW-1185">Reference proteome</keyword>
<gene>
    <name evidence="3" type="ORF">PVAP13_1KG212115</name>
</gene>
<comment type="caution">
    <text evidence="3">The sequence shown here is derived from an EMBL/GenBank/DDBJ whole genome shotgun (WGS) entry which is preliminary data.</text>
</comment>
<feature type="chain" id="PRO_5035827270" evidence="2">
    <location>
        <begin position="25"/>
        <end position="94"/>
    </location>
</feature>
<evidence type="ECO:0000256" key="2">
    <source>
        <dbReference type="SAM" id="SignalP"/>
    </source>
</evidence>
<feature type="region of interest" description="Disordered" evidence="1">
    <location>
        <begin position="42"/>
        <end position="64"/>
    </location>
</feature>
<reference evidence="3 4" key="1">
    <citation type="submission" date="2020-05" db="EMBL/GenBank/DDBJ databases">
        <title>WGS assembly of Panicum virgatum.</title>
        <authorList>
            <person name="Lovell J.T."/>
            <person name="Jenkins J."/>
            <person name="Shu S."/>
            <person name="Juenger T.E."/>
            <person name="Schmutz J."/>
        </authorList>
    </citation>
    <scope>NUCLEOTIDE SEQUENCE [LARGE SCALE GENOMIC DNA]</scope>
    <source>
        <strain evidence="4">cv. AP13</strain>
    </source>
</reference>
<evidence type="ECO:0000256" key="1">
    <source>
        <dbReference type="SAM" id="MobiDB-lite"/>
    </source>
</evidence>
<organism evidence="3 4">
    <name type="scientific">Panicum virgatum</name>
    <name type="common">Blackwell switchgrass</name>
    <dbReference type="NCBI Taxonomy" id="38727"/>
    <lineage>
        <taxon>Eukaryota</taxon>
        <taxon>Viridiplantae</taxon>
        <taxon>Streptophyta</taxon>
        <taxon>Embryophyta</taxon>
        <taxon>Tracheophyta</taxon>
        <taxon>Spermatophyta</taxon>
        <taxon>Magnoliopsida</taxon>
        <taxon>Liliopsida</taxon>
        <taxon>Poales</taxon>
        <taxon>Poaceae</taxon>
        <taxon>PACMAD clade</taxon>
        <taxon>Panicoideae</taxon>
        <taxon>Panicodae</taxon>
        <taxon>Paniceae</taxon>
        <taxon>Panicinae</taxon>
        <taxon>Panicum</taxon>
        <taxon>Panicum sect. Hiantes</taxon>
    </lineage>
</organism>
<evidence type="ECO:0000313" key="4">
    <source>
        <dbReference type="Proteomes" id="UP000823388"/>
    </source>
</evidence>
<feature type="signal peptide" evidence="2">
    <location>
        <begin position="1"/>
        <end position="24"/>
    </location>
</feature>
<protein>
    <submittedName>
        <fullName evidence="3">Uncharacterized protein</fullName>
    </submittedName>
</protein>
<proteinExistence type="predicted"/>
<name>A0A8T0XH90_PANVG</name>
<dbReference type="EMBL" id="CM029037">
    <property type="protein sequence ID" value="KAG2658625.1"/>
    <property type="molecule type" value="Genomic_DNA"/>
</dbReference>
<dbReference type="Proteomes" id="UP000823388">
    <property type="component" value="Chromosome 1K"/>
</dbReference>
<dbReference type="AlphaFoldDB" id="A0A8T0XH90"/>
<sequence length="94" mass="9679">MGYLRMSSSAAATCLASGMRLAAAVAGQVAAGSRVSVWRAEGKGGMEQPTRAGKGGAALSTRGRGGGKCIHTKIRTDGVYQYACRGARCDIRRT</sequence>
<keyword evidence="2" id="KW-0732">Signal</keyword>
<evidence type="ECO:0000313" key="3">
    <source>
        <dbReference type="EMBL" id="KAG2658625.1"/>
    </source>
</evidence>